<gene>
    <name evidence="2" type="ORF">URODEC1_LOCUS43147</name>
</gene>
<dbReference type="Proteomes" id="UP001497457">
    <property type="component" value="Chromosome 18b"/>
</dbReference>
<reference evidence="2" key="1">
    <citation type="submission" date="2024-10" db="EMBL/GenBank/DDBJ databases">
        <authorList>
            <person name="Ryan C."/>
        </authorList>
    </citation>
    <scope>NUCLEOTIDE SEQUENCE [LARGE SCALE GENOMIC DNA]</scope>
</reference>
<name>A0ABC8ZDC9_9POAL</name>
<dbReference type="EMBL" id="OZ075128">
    <property type="protein sequence ID" value="CAL4958490.1"/>
    <property type="molecule type" value="Genomic_DNA"/>
</dbReference>
<keyword evidence="3" id="KW-1185">Reference proteome</keyword>
<evidence type="ECO:0000313" key="2">
    <source>
        <dbReference type="EMBL" id="CAL4958490.1"/>
    </source>
</evidence>
<accession>A0ABC8ZDC9</accession>
<evidence type="ECO:0000313" key="3">
    <source>
        <dbReference type="Proteomes" id="UP001497457"/>
    </source>
</evidence>
<sequence>MAQYAESSGGRRSKSRVHAGRNVELDPVGELSGFPLIRCPACVLARVVEGRTKKDIENHGRLYFKCARNALPKLCGYYGFEKQYFQMLKDLGVVVVRPSQWAEFVNEEEEDSVDSPNDDKQKKALEQKMDNVIWKMNVFFACVVFMFVGGVLMYCAMK</sequence>
<keyword evidence="1" id="KW-1133">Transmembrane helix</keyword>
<keyword evidence="1" id="KW-0812">Transmembrane</keyword>
<organism evidence="2 3">
    <name type="scientific">Urochloa decumbens</name>
    <dbReference type="NCBI Taxonomy" id="240449"/>
    <lineage>
        <taxon>Eukaryota</taxon>
        <taxon>Viridiplantae</taxon>
        <taxon>Streptophyta</taxon>
        <taxon>Embryophyta</taxon>
        <taxon>Tracheophyta</taxon>
        <taxon>Spermatophyta</taxon>
        <taxon>Magnoliopsida</taxon>
        <taxon>Liliopsida</taxon>
        <taxon>Poales</taxon>
        <taxon>Poaceae</taxon>
        <taxon>PACMAD clade</taxon>
        <taxon>Panicoideae</taxon>
        <taxon>Panicodae</taxon>
        <taxon>Paniceae</taxon>
        <taxon>Melinidinae</taxon>
        <taxon>Urochloa</taxon>
    </lineage>
</organism>
<protein>
    <submittedName>
        <fullName evidence="2">Uncharacterized protein</fullName>
    </submittedName>
</protein>
<proteinExistence type="predicted"/>
<dbReference type="AlphaFoldDB" id="A0ABC8ZDC9"/>
<keyword evidence="1" id="KW-0472">Membrane</keyword>
<feature type="transmembrane region" description="Helical" evidence="1">
    <location>
        <begin position="132"/>
        <end position="154"/>
    </location>
</feature>
<evidence type="ECO:0000256" key="1">
    <source>
        <dbReference type="SAM" id="Phobius"/>
    </source>
</evidence>